<evidence type="ECO:0000313" key="5">
    <source>
        <dbReference type="EMBL" id="GEP54696.1"/>
    </source>
</evidence>
<dbReference type="PANTHER" id="PTHR48078:SF6">
    <property type="entry name" value="L-THREONINE DEHYDRATASE CATABOLIC TDCB"/>
    <property type="match status" value="1"/>
</dbReference>
<dbReference type="Gene3D" id="3.40.50.1100">
    <property type="match status" value="2"/>
</dbReference>
<evidence type="ECO:0000256" key="2">
    <source>
        <dbReference type="ARBA" id="ARBA00022898"/>
    </source>
</evidence>
<proteinExistence type="predicted"/>
<dbReference type="InterPro" id="IPR050147">
    <property type="entry name" value="Ser/Thr_Dehydratase"/>
</dbReference>
<evidence type="ECO:0000256" key="1">
    <source>
        <dbReference type="ARBA" id="ARBA00001933"/>
    </source>
</evidence>
<dbReference type="Pfam" id="PF00291">
    <property type="entry name" value="PALP"/>
    <property type="match status" value="1"/>
</dbReference>
<reference evidence="5 6" key="1">
    <citation type="submission" date="2019-07" db="EMBL/GenBank/DDBJ databases">
        <title>Whole genome shotgun sequence of Reyranella soli NBRC 108950.</title>
        <authorList>
            <person name="Hosoyama A."/>
            <person name="Uohara A."/>
            <person name="Ohji S."/>
            <person name="Ichikawa N."/>
        </authorList>
    </citation>
    <scope>NUCLEOTIDE SEQUENCE [LARGE SCALE GENOMIC DNA]</scope>
    <source>
        <strain evidence="5 6">NBRC 108950</strain>
    </source>
</reference>
<dbReference type="GO" id="GO:0009097">
    <property type="term" value="P:isoleucine biosynthetic process"/>
    <property type="evidence" value="ECO:0007669"/>
    <property type="project" value="TreeGrafter"/>
</dbReference>
<dbReference type="SUPFAM" id="SSF53686">
    <property type="entry name" value="Tryptophan synthase beta subunit-like PLP-dependent enzymes"/>
    <property type="match status" value="1"/>
</dbReference>
<keyword evidence="3" id="KW-0456">Lyase</keyword>
<accession>A0A512N6T2</accession>
<dbReference type="InterPro" id="IPR036052">
    <property type="entry name" value="TrpB-like_PALP_sf"/>
</dbReference>
<gene>
    <name evidence="5" type="primary">thrC_1</name>
    <name evidence="5" type="ORF">RSO01_18620</name>
</gene>
<dbReference type="OrthoDB" id="9778118at2"/>
<dbReference type="InterPro" id="IPR001926">
    <property type="entry name" value="TrpB-like_PALP"/>
</dbReference>
<dbReference type="AlphaFoldDB" id="A0A512N6T2"/>
<feature type="domain" description="Tryptophan synthase beta chain-like PALP" evidence="4">
    <location>
        <begin position="76"/>
        <end position="377"/>
    </location>
</feature>
<evidence type="ECO:0000313" key="6">
    <source>
        <dbReference type="Proteomes" id="UP000321058"/>
    </source>
</evidence>
<dbReference type="GO" id="GO:0003941">
    <property type="term" value="F:L-serine ammonia-lyase activity"/>
    <property type="evidence" value="ECO:0007669"/>
    <property type="project" value="TreeGrafter"/>
</dbReference>
<comment type="caution">
    <text evidence="5">The sequence shown here is derived from an EMBL/GenBank/DDBJ whole genome shotgun (WGS) entry which is preliminary data.</text>
</comment>
<name>A0A512N6T2_9HYPH</name>
<sequence length="417" mass="44187">MPSPSALVCVRCSARYAVDRFADDCPVCRTARAPANLTVAYDAPPGAGLGRNDTQRRPRSMWRWDAFLPASAKDAVSLGEGDTPLLEAPNLGLGDVWIKDESRNPTWSFKDRLASGALTMAKRFGAKVIASSSSGNAGAAAAAYAAKAGLPCVVFTFVGSAGPLVLQMRAYGAMVVKVTDKADRWRLQSLGVREFGWYPTSPFFGPVVGSNPYGMEGYKTIAYEIAEAFDWNPPDWCVLPVCYGDALFGMWKGFEDLLALGWIDRVPRFVAAEVSGSLTAAMASGDVMPPEVPRNAPSIATSIGAAQATVQGLDVLRRSRGAAVTIGDDDLRRWVVTLAAKEGIWPEASSVAPLAAIERLRADGTIAPHERCVALLTASGLKDPGPIETALPEPPLVSGGLPELMAALKNTYGFAHG</sequence>
<dbReference type="EMBL" id="BKAJ01000031">
    <property type="protein sequence ID" value="GEP54696.1"/>
    <property type="molecule type" value="Genomic_DNA"/>
</dbReference>
<protein>
    <submittedName>
        <fullName evidence="5">Threonine synthase</fullName>
    </submittedName>
</protein>
<dbReference type="GO" id="GO:0006567">
    <property type="term" value="P:L-threonine catabolic process"/>
    <property type="evidence" value="ECO:0007669"/>
    <property type="project" value="TreeGrafter"/>
</dbReference>
<keyword evidence="6" id="KW-1185">Reference proteome</keyword>
<evidence type="ECO:0000256" key="3">
    <source>
        <dbReference type="ARBA" id="ARBA00023239"/>
    </source>
</evidence>
<dbReference type="GO" id="GO:0006565">
    <property type="term" value="P:L-serine catabolic process"/>
    <property type="evidence" value="ECO:0007669"/>
    <property type="project" value="TreeGrafter"/>
</dbReference>
<comment type="cofactor">
    <cofactor evidence="1">
        <name>pyridoxal 5'-phosphate</name>
        <dbReference type="ChEBI" id="CHEBI:597326"/>
    </cofactor>
</comment>
<dbReference type="PANTHER" id="PTHR48078">
    <property type="entry name" value="THREONINE DEHYDRATASE, MITOCHONDRIAL-RELATED"/>
    <property type="match status" value="1"/>
</dbReference>
<evidence type="ECO:0000259" key="4">
    <source>
        <dbReference type="Pfam" id="PF00291"/>
    </source>
</evidence>
<dbReference type="RefSeq" id="WP_147148471.1">
    <property type="nucleotide sequence ID" value="NZ_BKAJ01000031.1"/>
</dbReference>
<organism evidence="5 6">
    <name type="scientific">Reyranella soli</name>
    <dbReference type="NCBI Taxonomy" id="1230389"/>
    <lineage>
        <taxon>Bacteria</taxon>
        <taxon>Pseudomonadati</taxon>
        <taxon>Pseudomonadota</taxon>
        <taxon>Alphaproteobacteria</taxon>
        <taxon>Hyphomicrobiales</taxon>
        <taxon>Reyranellaceae</taxon>
        <taxon>Reyranella</taxon>
    </lineage>
</organism>
<dbReference type="Proteomes" id="UP000321058">
    <property type="component" value="Unassembled WGS sequence"/>
</dbReference>
<dbReference type="GO" id="GO:0004794">
    <property type="term" value="F:threonine deaminase activity"/>
    <property type="evidence" value="ECO:0007669"/>
    <property type="project" value="TreeGrafter"/>
</dbReference>
<keyword evidence="2" id="KW-0663">Pyridoxal phosphate</keyword>